<dbReference type="GO" id="GO:0005829">
    <property type="term" value="C:cytosol"/>
    <property type="evidence" value="ECO:0007669"/>
    <property type="project" value="TreeGrafter"/>
</dbReference>
<comment type="function">
    <text evidence="13">DNA-dependent ATPase involved in processing of recombination intermediates, plays a role in repairing DNA breaks. Stimulates the branch migration of RecA-mediated strand transfer reactions, allowing the 3' invading strand to extend heteroduplex DNA faster. Binds ssDNA in the presence of ADP but not other nucleotides, has ATPase activity that is stimulated by ssDNA and various branched DNA structures, but inhibited by SSB. Does not have RecA's homology-searching function.</text>
</comment>
<dbReference type="Gene3D" id="3.40.50.300">
    <property type="entry name" value="P-loop containing nucleotide triphosphate hydrolases"/>
    <property type="match status" value="1"/>
</dbReference>
<evidence type="ECO:0000256" key="6">
    <source>
        <dbReference type="ARBA" id="ARBA00022833"/>
    </source>
</evidence>
<evidence type="ECO:0000313" key="15">
    <source>
        <dbReference type="EMBL" id="KTT76720.1"/>
    </source>
</evidence>
<comment type="similarity">
    <text evidence="11 13">Belongs to the RecA family. RadA subfamily.</text>
</comment>
<dbReference type="PROSITE" id="PS50162">
    <property type="entry name" value="RECA_2"/>
    <property type="match status" value="1"/>
</dbReference>
<dbReference type="SUPFAM" id="SSF52540">
    <property type="entry name" value="P-loop containing nucleoside triphosphate hydrolases"/>
    <property type="match status" value="1"/>
</dbReference>
<protein>
    <recommendedName>
        <fullName evidence="11 12">DNA repair protein RadA</fullName>
    </recommendedName>
</protein>
<keyword evidence="9 11" id="KW-0238">DNA-binding</keyword>
<keyword evidence="2 11" id="KW-0547">Nucleotide-binding</keyword>
<reference evidence="15 16" key="1">
    <citation type="journal article" date="2016" name="Front. Microbiol.">
        <title>Genomic Resource of Rice Seed Associated Bacteria.</title>
        <authorList>
            <person name="Midha S."/>
            <person name="Bansal K."/>
            <person name="Sharma S."/>
            <person name="Kumar N."/>
            <person name="Patil P.P."/>
            <person name="Chaudhry V."/>
            <person name="Patil P.B."/>
        </authorList>
    </citation>
    <scope>NUCLEOTIDE SEQUENCE [LARGE SCALE GENOMIC DNA]</scope>
    <source>
        <strain evidence="15 16">NS334</strain>
    </source>
</reference>
<evidence type="ECO:0000256" key="7">
    <source>
        <dbReference type="ARBA" id="ARBA00022840"/>
    </source>
</evidence>
<keyword evidence="4 13" id="KW-0863">Zinc-finger</keyword>
<keyword evidence="10 11" id="KW-0234">DNA repair</keyword>
<dbReference type="OrthoDB" id="9803906at2"/>
<feature type="binding site" evidence="11">
    <location>
        <begin position="97"/>
        <end position="104"/>
    </location>
    <ligand>
        <name>ATP</name>
        <dbReference type="ChEBI" id="CHEBI:30616"/>
    </ligand>
</feature>
<dbReference type="AlphaFoldDB" id="A0A147IA34"/>
<keyword evidence="6 13" id="KW-0862">Zinc</keyword>
<name>A0A147IA34_9SPHN</name>
<evidence type="ECO:0000256" key="1">
    <source>
        <dbReference type="ARBA" id="ARBA00022723"/>
    </source>
</evidence>
<dbReference type="GO" id="GO:0000725">
    <property type="term" value="P:recombinational repair"/>
    <property type="evidence" value="ECO:0007669"/>
    <property type="project" value="UniProtKB-UniRule"/>
</dbReference>
<evidence type="ECO:0000256" key="8">
    <source>
        <dbReference type="ARBA" id="ARBA00023016"/>
    </source>
</evidence>
<evidence type="ECO:0000256" key="12">
    <source>
        <dbReference type="NCBIfam" id="TIGR00416"/>
    </source>
</evidence>
<dbReference type="InterPro" id="IPR027417">
    <property type="entry name" value="P-loop_NTPase"/>
</dbReference>
<dbReference type="PATRIC" id="fig|869719.3.peg.96"/>
<dbReference type="RefSeq" id="WP_058754000.1">
    <property type="nucleotide sequence ID" value="NZ_LDTB01000001.1"/>
</dbReference>
<dbReference type="InterPro" id="IPR003593">
    <property type="entry name" value="AAA+_ATPase"/>
</dbReference>
<keyword evidence="1 11" id="KW-0479">Metal-binding</keyword>
<dbReference type="InterPro" id="IPR014721">
    <property type="entry name" value="Ribsml_uS5_D2-typ_fold_subgr"/>
</dbReference>
<comment type="function">
    <text evidence="11">Plays a role in repairing double-strand DNA breaks, probably involving stabilizing or processing branched DNA or blocked replication forks.</text>
</comment>
<comment type="domain">
    <text evidence="11">The middle region has homology to RecA with ATPase motifs including the RadA KNRFG motif, while the C-terminus is homologous to Lon protease.</text>
</comment>
<gene>
    <name evidence="11" type="primary">radA</name>
    <name evidence="15" type="ORF">NS334_00450</name>
</gene>
<feature type="short sequence motif" description="RadA KNRFG motif" evidence="11">
    <location>
        <begin position="255"/>
        <end position="259"/>
    </location>
</feature>
<dbReference type="EMBL" id="LDTB01000001">
    <property type="protein sequence ID" value="KTT76720.1"/>
    <property type="molecule type" value="Genomic_DNA"/>
</dbReference>
<evidence type="ECO:0000256" key="13">
    <source>
        <dbReference type="RuleBase" id="RU003555"/>
    </source>
</evidence>
<dbReference type="Gene3D" id="3.30.230.10">
    <property type="match status" value="1"/>
</dbReference>
<keyword evidence="5" id="KW-0378">Hydrolase</keyword>
<dbReference type="FunFam" id="3.40.50.300:FF:000050">
    <property type="entry name" value="DNA repair protein RadA"/>
    <property type="match status" value="1"/>
</dbReference>
<dbReference type="SUPFAM" id="SSF54211">
    <property type="entry name" value="Ribosomal protein S5 domain 2-like"/>
    <property type="match status" value="1"/>
</dbReference>
<dbReference type="HAMAP" id="MF_01498">
    <property type="entry name" value="RadA_bact"/>
    <property type="match status" value="1"/>
</dbReference>
<dbReference type="InterPro" id="IPR020588">
    <property type="entry name" value="RecA_ATP-bd"/>
</dbReference>
<dbReference type="PANTHER" id="PTHR32472:SF10">
    <property type="entry name" value="DNA REPAIR PROTEIN RADA-LIKE PROTEIN"/>
    <property type="match status" value="1"/>
</dbReference>
<dbReference type="Pfam" id="PF13481">
    <property type="entry name" value="AAA_25"/>
    <property type="match status" value="1"/>
</dbReference>
<evidence type="ECO:0000256" key="5">
    <source>
        <dbReference type="ARBA" id="ARBA00022801"/>
    </source>
</evidence>
<dbReference type="PRINTS" id="PR01874">
    <property type="entry name" value="DNAREPAIRADA"/>
</dbReference>
<dbReference type="SMART" id="SM00382">
    <property type="entry name" value="AAA"/>
    <property type="match status" value="1"/>
</dbReference>
<dbReference type="GO" id="GO:0140664">
    <property type="term" value="F:ATP-dependent DNA damage sensor activity"/>
    <property type="evidence" value="ECO:0007669"/>
    <property type="project" value="InterPro"/>
</dbReference>
<proteinExistence type="inferred from homology"/>
<evidence type="ECO:0000256" key="2">
    <source>
        <dbReference type="ARBA" id="ARBA00022741"/>
    </source>
</evidence>
<dbReference type="Proteomes" id="UP000074310">
    <property type="component" value="Unassembled WGS sequence"/>
</dbReference>
<dbReference type="NCBIfam" id="TIGR00416">
    <property type="entry name" value="sms"/>
    <property type="match status" value="1"/>
</dbReference>
<sequence>MAKVQKRFVCQSCGSVSHRWQGQCVDCQEWNTLVEEAPLNATPFQAKHNLQGGGRMIALTALDAQATLPDRLPFGMAELDRALGGGLVAGSATLIGGDPGIGKSTLLLQAAAALARKGHDVAYVSGEEAADQVRLRAQRLALGDAPVRLAAATSIRDILTTLGNGTPPRLLVIDSIQTMHSDLIEGAPGTVSQVRATAQELIRFAKERGTAVVLVGHVTKDGTIAGPRVLEHMVDTVLSFEGERSHQYRILRSLKNRFGGTDEIGVFAMAGDGLVEVSNPSALFLTQREEGATGATVFPALEGTRPVLVEIQALVVRVASGATPRRSVVGWDSGRLAMILAVLEARCGLSFSTCEVYLNVAGGYRIQDPAADLAVAAALVSALSERPVPADAVAFGEIALSGELRPVAHAPLRLKESAKLGFERALLPSAVDKGAMRQSAFRTLGQFVDHMLGRG</sequence>
<keyword evidence="8 11" id="KW-0346">Stress response</keyword>
<evidence type="ECO:0000256" key="4">
    <source>
        <dbReference type="ARBA" id="ARBA00022771"/>
    </source>
</evidence>
<dbReference type="GO" id="GO:0008270">
    <property type="term" value="F:zinc ion binding"/>
    <property type="evidence" value="ECO:0007669"/>
    <property type="project" value="UniProtKB-KW"/>
</dbReference>
<dbReference type="GO" id="GO:0016787">
    <property type="term" value="F:hydrolase activity"/>
    <property type="evidence" value="ECO:0007669"/>
    <property type="project" value="UniProtKB-KW"/>
</dbReference>
<dbReference type="InterPro" id="IPR004504">
    <property type="entry name" value="DNA_repair_RadA"/>
</dbReference>
<keyword evidence="3 11" id="KW-0227">DNA damage</keyword>
<evidence type="ECO:0000256" key="11">
    <source>
        <dbReference type="HAMAP-Rule" id="MF_01498"/>
    </source>
</evidence>
<dbReference type="InterPro" id="IPR041166">
    <property type="entry name" value="Rubredoxin_2"/>
</dbReference>
<keyword evidence="7 11" id="KW-0067">ATP-binding</keyword>
<dbReference type="GO" id="GO:0003684">
    <property type="term" value="F:damaged DNA binding"/>
    <property type="evidence" value="ECO:0007669"/>
    <property type="project" value="InterPro"/>
</dbReference>
<dbReference type="Pfam" id="PF18073">
    <property type="entry name" value="Zn_ribbon_LapB"/>
    <property type="match status" value="1"/>
</dbReference>
<accession>A0A147IA34</accession>
<evidence type="ECO:0000256" key="3">
    <source>
        <dbReference type="ARBA" id="ARBA00022763"/>
    </source>
</evidence>
<comment type="caution">
    <text evidence="15">The sequence shown here is derived from an EMBL/GenBank/DDBJ whole genome shotgun (WGS) entry which is preliminary data.</text>
</comment>
<dbReference type="InterPro" id="IPR020568">
    <property type="entry name" value="Ribosomal_Su5_D2-typ_SF"/>
</dbReference>
<dbReference type="Pfam" id="PF13541">
    <property type="entry name" value="ChlI"/>
    <property type="match status" value="1"/>
</dbReference>
<dbReference type="CDD" id="cd01121">
    <property type="entry name" value="RadA_SMS_N"/>
    <property type="match status" value="1"/>
</dbReference>
<evidence type="ECO:0000259" key="14">
    <source>
        <dbReference type="PROSITE" id="PS50162"/>
    </source>
</evidence>
<organism evidence="15 16">
    <name type="scientific">Sphingomonas endophytica</name>
    <dbReference type="NCBI Taxonomy" id="869719"/>
    <lineage>
        <taxon>Bacteria</taxon>
        <taxon>Pseudomonadati</taxon>
        <taxon>Pseudomonadota</taxon>
        <taxon>Alphaproteobacteria</taxon>
        <taxon>Sphingomonadales</taxon>
        <taxon>Sphingomonadaceae</taxon>
        <taxon>Sphingomonas</taxon>
    </lineage>
</organism>
<dbReference type="PANTHER" id="PTHR32472">
    <property type="entry name" value="DNA REPAIR PROTEIN RADA"/>
    <property type="match status" value="1"/>
</dbReference>
<dbReference type="GO" id="GO:0005524">
    <property type="term" value="F:ATP binding"/>
    <property type="evidence" value="ECO:0007669"/>
    <property type="project" value="UniProtKB-UniRule"/>
</dbReference>
<keyword evidence="16" id="KW-1185">Reference proteome</keyword>
<evidence type="ECO:0000256" key="10">
    <source>
        <dbReference type="ARBA" id="ARBA00023204"/>
    </source>
</evidence>
<evidence type="ECO:0000313" key="16">
    <source>
        <dbReference type="Proteomes" id="UP000074310"/>
    </source>
</evidence>
<feature type="region of interest" description="Lon-protease-like" evidence="11">
    <location>
        <begin position="355"/>
        <end position="455"/>
    </location>
</feature>
<evidence type="ECO:0000256" key="9">
    <source>
        <dbReference type="ARBA" id="ARBA00023125"/>
    </source>
</evidence>
<feature type="domain" description="RecA family profile 1" evidence="14">
    <location>
        <begin position="68"/>
        <end position="218"/>
    </location>
</feature>